<reference evidence="2" key="1">
    <citation type="submission" date="2023-06" db="EMBL/GenBank/DDBJ databases">
        <title>Phylogenetic Diversity of Rhizobium strains.</title>
        <authorList>
            <person name="Moura F.T."/>
            <person name="Helene L.C.F."/>
            <person name="Hungria M."/>
        </authorList>
    </citation>
    <scope>NUCLEOTIDE SEQUENCE</scope>
    <source>
        <strain evidence="2">CCGE526</strain>
    </source>
</reference>
<feature type="domain" description="Enoyl reductase (ER)" evidence="1">
    <location>
        <begin position="10"/>
        <end position="323"/>
    </location>
</feature>
<dbReference type="PROSITE" id="PS01162">
    <property type="entry name" value="QOR_ZETA_CRYSTAL"/>
    <property type="match status" value="1"/>
</dbReference>
<dbReference type="Gene3D" id="3.90.180.10">
    <property type="entry name" value="Medium-chain alcohol dehydrogenases, catalytic domain"/>
    <property type="match status" value="1"/>
</dbReference>
<dbReference type="InterPro" id="IPR002364">
    <property type="entry name" value="Quin_OxRdtase/zeta-crystal_CS"/>
</dbReference>
<dbReference type="Pfam" id="PF00107">
    <property type="entry name" value="ADH_zinc_N"/>
    <property type="match status" value="1"/>
</dbReference>
<accession>A0ABT7K229</accession>
<dbReference type="EMBL" id="JARFYM010000032">
    <property type="protein sequence ID" value="MDL2402660.1"/>
    <property type="molecule type" value="Genomic_DNA"/>
</dbReference>
<protein>
    <submittedName>
        <fullName evidence="2">Zinc-binding alcohol dehydrogenase family protein</fullName>
    </submittedName>
</protein>
<dbReference type="Proteomes" id="UP001172645">
    <property type="component" value="Unassembled WGS sequence"/>
</dbReference>
<proteinExistence type="predicted"/>
<dbReference type="SUPFAM" id="SSF51735">
    <property type="entry name" value="NAD(P)-binding Rossmann-fold domains"/>
    <property type="match status" value="1"/>
</dbReference>
<dbReference type="InterPro" id="IPR013149">
    <property type="entry name" value="ADH-like_C"/>
</dbReference>
<dbReference type="PANTHER" id="PTHR43677:SF4">
    <property type="entry name" value="QUINONE OXIDOREDUCTASE-LIKE PROTEIN 2"/>
    <property type="match status" value="1"/>
</dbReference>
<sequence>MRAVQFSRFGPPDVLQVAEIPLPELAPGEVLVRVHAAGINYFEVLMRADRYAVTPELPMIPGVEVAGIVERIGVGGDPALLGARVGVPLFALGRAGGYAEFVAVDGASLISLPDCIRFDDAVALMVQGLTALHMTRRNPAKGKRVLVTAAAGGVGSLLVQLAKREGARQVIAAASTREKREFALSLGADLAIDYGEADWADAVRAQTDGFGVDLLYDTVGGAVTKAALRALALAGGLVFAALGRFDLGKSDMDQLFQRNQSLTGFSLLPLLSPENVRADLAKLYELAASGQISVSQGGQFPFHEAWRAHQAFEDRAVGGKVVLVPRGTGCRMRTARFPARLLAVTIPA</sequence>
<name>A0ABT7K229_9HYPH</name>
<dbReference type="InterPro" id="IPR036291">
    <property type="entry name" value="NAD(P)-bd_dom_sf"/>
</dbReference>
<keyword evidence="3" id="KW-1185">Reference proteome</keyword>
<dbReference type="SUPFAM" id="SSF50129">
    <property type="entry name" value="GroES-like"/>
    <property type="match status" value="1"/>
</dbReference>
<organism evidence="2 3">
    <name type="scientific">Rhizobium mayense</name>
    <dbReference type="NCBI Taxonomy" id="1312184"/>
    <lineage>
        <taxon>Bacteria</taxon>
        <taxon>Pseudomonadati</taxon>
        <taxon>Pseudomonadota</taxon>
        <taxon>Alphaproteobacteria</taxon>
        <taxon>Hyphomicrobiales</taxon>
        <taxon>Rhizobiaceae</taxon>
        <taxon>Rhizobium/Agrobacterium group</taxon>
        <taxon>Rhizobium</taxon>
    </lineage>
</organism>
<dbReference type="InterPro" id="IPR013154">
    <property type="entry name" value="ADH-like_N"/>
</dbReference>
<dbReference type="InterPro" id="IPR020843">
    <property type="entry name" value="ER"/>
</dbReference>
<dbReference type="PANTHER" id="PTHR43677">
    <property type="entry name" value="SHORT-CHAIN DEHYDROGENASE/REDUCTASE"/>
    <property type="match status" value="1"/>
</dbReference>
<dbReference type="InterPro" id="IPR011032">
    <property type="entry name" value="GroES-like_sf"/>
</dbReference>
<gene>
    <name evidence="2" type="ORF">PY649_27575</name>
</gene>
<evidence type="ECO:0000313" key="2">
    <source>
        <dbReference type="EMBL" id="MDL2402660.1"/>
    </source>
</evidence>
<dbReference type="InterPro" id="IPR051397">
    <property type="entry name" value="Zn-ADH-like_protein"/>
</dbReference>
<dbReference type="RefSeq" id="WP_285872068.1">
    <property type="nucleotide sequence ID" value="NZ_JARFYM010000032.1"/>
</dbReference>
<evidence type="ECO:0000313" key="3">
    <source>
        <dbReference type="Proteomes" id="UP001172645"/>
    </source>
</evidence>
<dbReference type="SMART" id="SM00829">
    <property type="entry name" value="PKS_ER"/>
    <property type="match status" value="1"/>
</dbReference>
<dbReference type="Pfam" id="PF08240">
    <property type="entry name" value="ADH_N"/>
    <property type="match status" value="1"/>
</dbReference>
<comment type="caution">
    <text evidence="2">The sequence shown here is derived from an EMBL/GenBank/DDBJ whole genome shotgun (WGS) entry which is preliminary data.</text>
</comment>
<evidence type="ECO:0000259" key="1">
    <source>
        <dbReference type="SMART" id="SM00829"/>
    </source>
</evidence>
<dbReference type="Gene3D" id="3.40.50.720">
    <property type="entry name" value="NAD(P)-binding Rossmann-like Domain"/>
    <property type="match status" value="1"/>
</dbReference>